<evidence type="ECO:0000256" key="4">
    <source>
        <dbReference type="ARBA" id="ARBA00023033"/>
    </source>
</evidence>
<dbReference type="PANTHER" id="PTHR46972">
    <property type="entry name" value="MONOOXYGENASE ASQM-RELATED"/>
    <property type="match status" value="1"/>
</dbReference>
<dbReference type="Proteomes" id="UP001153069">
    <property type="component" value="Unassembled WGS sequence"/>
</dbReference>
<feature type="domain" description="FAD-binding" evidence="6">
    <location>
        <begin position="432"/>
        <end position="467"/>
    </location>
</feature>
<evidence type="ECO:0000313" key="8">
    <source>
        <dbReference type="Proteomes" id="UP001153069"/>
    </source>
</evidence>
<dbReference type="PRINTS" id="PR00420">
    <property type="entry name" value="RNGMNOXGNASE"/>
</dbReference>
<keyword evidence="2" id="KW-0274">FAD</keyword>
<evidence type="ECO:0000256" key="3">
    <source>
        <dbReference type="ARBA" id="ARBA00023002"/>
    </source>
</evidence>
<dbReference type="InterPro" id="IPR036188">
    <property type="entry name" value="FAD/NAD-bd_sf"/>
</dbReference>
<dbReference type="PANTHER" id="PTHR46972:SF1">
    <property type="entry name" value="FAD DEPENDENT OXIDOREDUCTASE DOMAIN-CONTAINING PROTEIN"/>
    <property type="match status" value="1"/>
</dbReference>
<evidence type="ECO:0000256" key="2">
    <source>
        <dbReference type="ARBA" id="ARBA00022827"/>
    </source>
</evidence>
<dbReference type="GO" id="GO:0004497">
    <property type="term" value="F:monooxygenase activity"/>
    <property type="evidence" value="ECO:0007669"/>
    <property type="project" value="UniProtKB-KW"/>
</dbReference>
<sequence>MASSTTTSTDPSHLAFTSLPDRPILTVCSKCRGEGKLVQAPSRKARKRYKQSSNDAKKNKNLPPPRIDGCKPCGGSGLVVAATDDEITTNNTSNNNNNYPHVGIVGGGLGGLALAVACRHRGIPFTVYERDANFFERSQGYGLTMQQASRALKALGIPVPLQDGIVSTKHMVHKPDGTVVGEWGLRKWIGNNKKQEQNDKKKNNSNNNKRQNVHIARQALRYELLQALGGPTQVQWGHRLVEFSEQEDRVDLTIEVANNDNTHSEKAKPTIKQTSASLLVGADGIRSSVRRQGLGEEQSPLRYLGCIVILGICPLTHNQVQDLQSPLLDGETVFQTADGSTRIYMMPYSQKEYMWQLSFPMDEQAAMALSQRGPQALKDESLKMCHAWHTPIIPILKQTPATLVSGYPVYDRDVLTKQHLTTTLSSSSSRLRRVTLLGDAAHPMSPFKGQGANQALLDALFLARTIFKDFNNNDNNKNTTQHETTLSNDTSLDCEAAILEKLLETYETEMLERSSVKVEASAKAAHFLHTNVAIQEGNVTRGAAANSK</sequence>
<evidence type="ECO:0000259" key="6">
    <source>
        <dbReference type="Pfam" id="PF01494"/>
    </source>
</evidence>
<reference evidence="7" key="1">
    <citation type="submission" date="2020-06" db="EMBL/GenBank/DDBJ databases">
        <authorList>
            <consortium name="Plant Systems Biology data submission"/>
        </authorList>
    </citation>
    <scope>NUCLEOTIDE SEQUENCE</scope>
    <source>
        <strain evidence="7">D6</strain>
    </source>
</reference>
<keyword evidence="1" id="KW-0285">Flavoprotein</keyword>
<proteinExistence type="predicted"/>
<dbReference type="GO" id="GO:0071949">
    <property type="term" value="F:FAD binding"/>
    <property type="evidence" value="ECO:0007669"/>
    <property type="project" value="InterPro"/>
</dbReference>
<dbReference type="Gene3D" id="3.50.50.60">
    <property type="entry name" value="FAD/NAD(P)-binding domain"/>
    <property type="match status" value="1"/>
</dbReference>
<keyword evidence="4" id="KW-0503">Monooxygenase</keyword>
<dbReference type="SUPFAM" id="SSF51905">
    <property type="entry name" value="FAD/NAD(P)-binding domain"/>
    <property type="match status" value="1"/>
</dbReference>
<organism evidence="7 8">
    <name type="scientific">Seminavis robusta</name>
    <dbReference type="NCBI Taxonomy" id="568900"/>
    <lineage>
        <taxon>Eukaryota</taxon>
        <taxon>Sar</taxon>
        <taxon>Stramenopiles</taxon>
        <taxon>Ochrophyta</taxon>
        <taxon>Bacillariophyta</taxon>
        <taxon>Bacillariophyceae</taxon>
        <taxon>Bacillariophycidae</taxon>
        <taxon>Naviculales</taxon>
        <taxon>Naviculaceae</taxon>
        <taxon>Seminavis</taxon>
    </lineage>
</organism>
<evidence type="ECO:0000256" key="1">
    <source>
        <dbReference type="ARBA" id="ARBA00022630"/>
    </source>
</evidence>
<name>A0A9N8EVL7_9STRA</name>
<protein>
    <submittedName>
        <fullName evidence="7">Zeaxanthin epoxidase, chloroplastic</fullName>
    </submittedName>
</protein>
<dbReference type="OrthoDB" id="655030at2759"/>
<dbReference type="Pfam" id="PF01494">
    <property type="entry name" value="FAD_binding_3"/>
    <property type="match status" value="2"/>
</dbReference>
<accession>A0A9N8EVL7</accession>
<evidence type="ECO:0000256" key="5">
    <source>
        <dbReference type="SAM" id="MobiDB-lite"/>
    </source>
</evidence>
<keyword evidence="8" id="KW-1185">Reference proteome</keyword>
<keyword evidence="3" id="KW-0560">Oxidoreductase</keyword>
<dbReference type="EMBL" id="CAICTM010002115">
    <property type="protein sequence ID" value="CAB9527972.1"/>
    <property type="molecule type" value="Genomic_DNA"/>
</dbReference>
<comment type="caution">
    <text evidence="7">The sequence shown here is derived from an EMBL/GenBank/DDBJ whole genome shotgun (WGS) entry which is preliminary data.</text>
</comment>
<gene>
    <name evidence="7" type="ORF">SEMRO_2117_G315250.1</name>
</gene>
<dbReference type="InterPro" id="IPR002938">
    <property type="entry name" value="FAD-bd"/>
</dbReference>
<evidence type="ECO:0000313" key="7">
    <source>
        <dbReference type="EMBL" id="CAB9527972.1"/>
    </source>
</evidence>
<feature type="region of interest" description="Disordered" evidence="5">
    <location>
        <begin position="190"/>
        <end position="212"/>
    </location>
</feature>
<feature type="region of interest" description="Disordered" evidence="5">
    <location>
        <begin position="39"/>
        <end position="70"/>
    </location>
</feature>
<dbReference type="AlphaFoldDB" id="A0A9N8EVL7"/>
<feature type="compositionally biased region" description="Basic and acidic residues" evidence="5">
    <location>
        <begin position="193"/>
        <end position="202"/>
    </location>
</feature>
<feature type="domain" description="FAD-binding" evidence="6">
    <location>
        <begin position="101"/>
        <end position="359"/>
    </location>
</feature>